<feature type="chain" id="PRO_5045133319" evidence="1">
    <location>
        <begin position="20"/>
        <end position="236"/>
    </location>
</feature>
<dbReference type="RefSeq" id="WP_284099921.1">
    <property type="nucleotide sequence ID" value="NZ_JARRAF010000005.1"/>
</dbReference>
<keyword evidence="1" id="KW-0732">Signal</keyword>
<name>A0ABT7DU80_9NEIS</name>
<dbReference type="Proteomes" id="UP001172778">
    <property type="component" value="Unassembled WGS sequence"/>
</dbReference>
<dbReference type="SUPFAM" id="SSF53850">
    <property type="entry name" value="Periplasmic binding protein-like II"/>
    <property type="match status" value="1"/>
</dbReference>
<gene>
    <name evidence="2" type="ORF">PZA18_06120</name>
</gene>
<evidence type="ECO:0000313" key="2">
    <source>
        <dbReference type="EMBL" id="MDK2123622.1"/>
    </source>
</evidence>
<accession>A0ABT7DU80</accession>
<evidence type="ECO:0000256" key="1">
    <source>
        <dbReference type="SAM" id="SignalP"/>
    </source>
</evidence>
<reference evidence="2" key="1">
    <citation type="submission" date="2023-03" db="EMBL/GenBank/DDBJ databases">
        <title>Chitinimonas shenzhenensis gen. nov., sp. nov., a novel member of family Burkholderiaceae isolated from activated sludge collected in Shen Zhen, China.</title>
        <authorList>
            <person name="Wang X."/>
        </authorList>
    </citation>
    <scope>NUCLEOTIDE SEQUENCE</scope>
    <source>
        <strain evidence="2">DQS-5</strain>
    </source>
</reference>
<evidence type="ECO:0000313" key="3">
    <source>
        <dbReference type="Proteomes" id="UP001172778"/>
    </source>
</evidence>
<comment type="caution">
    <text evidence="2">The sequence shown here is derived from an EMBL/GenBank/DDBJ whole genome shotgun (WGS) entry which is preliminary data.</text>
</comment>
<keyword evidence="3" id="KW-1185">Reference proteome</keyword>
<organism evidence="2 3">
    <name type="scientific">Parachitinimonas caeni</name>
    <dbReference type="NCBI Taxonomy" id="3031301"/>
    <lineage>
        <taxon>Bacteria</taxon>
        <taxon>Pseudomonadati</taxon>
        <taxon>Pseudomonadota</taxon>
        <taxon>Betaproteobacteria</taxon>
        <taxon>Neisseriales</taxon>
        <taxon>Chitinibacteraceae</taxon>
        <taxon>Parachitinimonas</taxon>
    </lineage>
</organism>
<proteinExistence type="predicted"/>
<dbReference type="EMBL" id="JARRAF010000005">
    <property type="protein sequence ID" value="MDK2123622.1"/>
    <property type="molecule type" value="Genomic_DNA"/>
</dbReference>
<feature type="signal peptide" evidence="1">
    <location>
        <begin position="1"/>
        <end position="19"/>
    </location>
</feature>
<protein>
    <submittedName>
        <fullName evidence="2">Transporter substrate-binding domain-containing protein</fullName>
    </submittedName>
</protein>
<sequence>MRNILFASLLLAAVPVAWAGPTQIHAVPAAPWSYPEMPGTGIVPEYFKYLFGKAGAEMTVRTIPYLRVIEGLKDGSSEATLLIPDAERDGFALNLCSPTEIHAGVLYNKSKFTPKSMNDLAGKRVGMLRGTKALDKLKTVSGIVASDIENVGQGLKMLAADRLDATFISSPGSQVLLKDAGLAADQYGFLEVDANPVALYVSRKSELFKNEALMKKLKTECEASKEFMKTLMQKYR</sequence>
<dbReference type="Gene3D" id="3.40.190.10">
    <property type="entry name" value="Periplasmic binding protein-like II"/>
    <property type="match status" value="2"/>
</dbReference>